<dbReference type="AlphaFoldDB" id="A0AAW6RIX8"/>
<protein>
    <submittedName>
        <fullName evidence="1">Uncharacterized protein</fullName>
    </submittedName>
</protein>
<keyword evidence="2" id="KW-1185">Reference proteome</keyword>
<dbReference type="RefSeq" id="WP_279524981.1">
    <property type="nucleotide sequence ID" value="NZ_JARVII010000027.1"/>
</dbReference>
<comment type="caution">
    <text evidence="1">The sequence shown here is derived from an EMBL/GenBank/DDBJ whole genome shotgun (WGS) entry which is preliminary data.</text>
</comment>
<dbReference type="EMBL" id="JARVII010000027">
    <property type="protein sequence ID" value="MDG9700215.1"/>
    <property type="molecule type" value="Genomic_DNA"/>
</dbReference>
<proteinExistence type="predicted"/>
<evidence type="ECO:0000313" key="2">
    <source>
        <dbReference type="Proteomes" id="UP001237156"/>
    </source>
</evidence>
<accession>A0AAW6RIX8</accession>
<name>A0AAW6RIX8_9BURK</name>
<dbReference type="Proteomes" id="UP001237156">
    <property type="component" value="Unassembled WGS sequence"/>
</dbReference>
<sequence length="61" mass="6907">MGRFSDGPRAWFLTEAALLAGMIDFWQMNSARSWMNSQTSIHFPRKSINIKSCLPLYIAAA</sequence>
<organism evidence="1 2">
    <name type="scientific">Ottowia cancrivicina</name>
    <dbReference type="NCBI Taxonomy" id="3040346"/>
    <lineage>
        <taxon>Bacteria</taxon>
        <taxon>Pseudomonadati</taxon>
        <taxon>Pseudomonadota</taxon>
        <taxon>Betaproteobacteria</taxon>
        <taxon>Burkholderiales</taxon>
        <taxon>Comamonadaceae</taxon>
        <taxon>Ottowia</taxon>
    </lineage>
</organism>
<reference evidence="1 2" key="1">
    <citation type="submission" date="2023-04" db="EMBL/GenBank/DDBJ databases">
        <title>Ottowia paracancer sp. nov., isolated from human stomach.</title>
        <authorList>
            <person name="Song Y."/>
        </authorList>
    </citation>
    <scope>NUCLEOTIDE SEQUENCE [LARGE SCALE GENOMIC DNA]</scope>
    <source>
        <strain evidence="1 2">10c7w1</strain>
    </source>
</reference>
<evidence type="ECO:0000313" key="1">
    <source>
        <dbReference type="EMBL" id="MDG9700215.1"/>
    </source>
</evidence>
<gene>
    <name evidence="1" type="ORF">QB898_10935</name>
</gene>